<evidence type="ECO:0000256" key="2">
    <source>
        <dbReference type="ARBA" id="ARBA00022737"/>
    </source>
</evidence>
<dbReference type="SUPFAM" id="SSF57535">
    <property type="entry name" value="Complement control module/SCR domain"/>
    <property type="match status" value="1"/>
</dbReference>
<evidence type="ECO:0000256" key="4">
    <source>
        <dbReference type="PROSITE-ProRule" id="PRU00302"/>
    </source>
</evidence>
<dbReference type="Pfam" id="PF00084">
    <property type="entry name" value="Sushi"/>
    <property type="match status" value="1"/>
</dbReference>
<evidence type="ECO:0000256" key="1">
    <source>
        <dbReference type="ARBA" id="ARBA00022729"/>
    </source>
</evidence>
<evidence type="ECO:0000256" key="3">
    <source>
        <dbReference type="ARBA" id="ARBA00023157"/>
    </source>
</evidence>
<reference evidence="6" key="1">
    <citation type="journal article" date="2019" name="bioRxiv">
        <title>The Genome of the Zebra Mussel, Dreissena polymorpha: A Resource for Invasive Species Research.</title>
        <authorList>
            <person name="McCartney M.A."/>
            <person name="Auch B."/>
            <person name="Kono T."/>
            <person name="Mallez S."/>
            <person name="Zhang Y."/>
            <person name="Obille A."/>
            <person name="Becker A."/>
            <person name="Abrahante J.E."/>
            <person name="Garbe J."/>
            <person name="Badalamenti J.P."/>
            <person name="Herman A."/>
            <person name="Mangelson H."/>
            <person name="Liachko I."/>
            <person name="Sullivan S."/>
            <person name="Sone E.D."/>
            <person name="Koren S."/>
            <person name="Silverstein K.A.T."/>
            <person name="Beckman K.B."/>
            <person name="Gohl D.M."/>
        </authorList>
    </citation>
    <scope>NUCLEOTIDE SEQUENCE</scope>
    <source>
        <strain evidence="6">Duluth1</strain>
        <tissue evidence="6">Whole animal</tissue>
    </source>
</reference>
<dbReference type="InterPro" id="IPR000436">
    <property type="entry name" value="Sushi_SCR_CCP_dom"/>
</dbReference>
<dbReference type="PANTHER" id="PTHR45656:SF4">
    <property type="entry name" value="PROTEIN CBR-CLEC-78"/>
    <property type="match status" value="1"/>
</dbReference>
<keyword evidence="7" id="KW-1185">Reference proteome</keyword>
<dbReference type="InterPro" id="IPR035976">
    <property type="entry name" value="Sushi/SCR/CCP_sf"/>
</dbReference>
<comment type="caution">
    <text evidence="6">The sequence shown here is derived from an EMBL/GenBank/DDBJ whole genome shotgun (WGS) entry which is preliminary data.</text>
</comment>
<organism evidence="6 7">
    <name type="scientific">Dreissena polymorpha</name>
    <name type="common">Zebra mussel</name>
    <name type="synonym">Mytilus polymorpha</name>
    <dbReference type="NCBI Taxonomy" id="45954"/>
    <lineage>
        <taxon>Eukaryota</taxon>
        <taxon>Metazoa</taxon>
        <taxon>Spiralia</taxon>
        <taxon>Lophotrochozoa</taxon>
        <taxon>Mollusca</taxon>
        <taxon>Bivalvia</taxon>
        <taxon>Autobranchia</taxon>
        <taxon>Heteroconchia</taxon>
        <taxon>Euheterodonta</taxon>
        <taxon>Imparidentia</taxon>
        <taxon>Neoheterodontei</taxon>
        <taxon>Myida</taxon>
        <taxon>Dreissenoidea</taxon>
        <taxon>Dreissenidae</taxon>
        <taxon>Dreissena</taxon>
    </lineage>
</organism>
<dbReference type="AlphaFoldDB" id="A0A9D4CJJ3"/>
<feature type="domain" description="Sushi" evidence="5">
    <location>
        <begin position="13"/>
        <end position="71"/>
    </location>
</feature>
<dbReference type="CDD" id="cd00033">
    <property type="entry name" value="CCP"/>
    <property type="match status" value="1"/>
</dbReference>
<evidence type="ECO:0000259" key="5">
    <source>
        <dbReference type="PROSITE" id="PS50923"/>
    </source>
</evidence>
<comment type="caution">
    <text evidence="4">Lacks conserved residue(s) required for the propagation of feature annotation.</text>
</comment>
<proteinExistence type="predicted"/>
<gene>
    <name evidence="6" type="ORF">DPMN_051749</name>
</gene>
<keyword evidence="3 4" id="KW-1015">Disulfide bond</keyword>
<protein>
    <recommendedName>
        <fullName evidence="5">Sushi domain-containing protein</fullName>
    </recommendedName>
</protein>
<keyword evidence="4" id="KW-0768">Sushi</keyword>
<dbReference type="Gene3D" id="2.10.70.10">
    <property type="entry name" value="Complement Module, domain 1"/>
    <property type="match status" value="1"/>
</dbReference>
<accession>A0A9D4CJJ3</accession>
<sequence>MYALNNCCWLRCVDCGNLAYLDHGRVDSSAGTLYAAVASFTCNTGYVRSGTASVTCTSAGTWSDAVPTCTIRSEHFFFN</sequence>
<dbReference type="PANTHER" id="PTHR45656">
    <property type="entry name" value="PROTEIN CBR-CLEC-78"/>
    <property type="match status" value="1"/>
</dbReference>
<keyword evidence="2" id="KW-0677">Repeat</keyword>
<name>A0A9D4CJJ3_DREPO</name>
<reference evidence="6" key="2">
    <citation type="submission" date="2020-11" db="EMBL/GenBank/DDBJ databases">
        <authorList>
            <person name="McCartney M.A."/>
            <person name="Auch B."/>
            <person name="Kono T."/>
            <person name="Mallez S."/>
            <person name="Becker A."/>
            <person name="Gohl D.M."/>
            <person name="Silverstein K.A.T."/>
            <person name="Koren S."/>
            <person name="Bechman K.B."/>
            <person name="Herman A."/>
            <person name="Abrahante J.E."/>
            <person name="Garbe J."/>
        </authorList>
    </citation>
    <scope>NUCLEOTIDE SEQUENCE</scope>
    <source>
        <strain evidence="6">Duluth1</strain>
        <tissue evidence="6">Whole animal</tissue>
    </source>
</reference>
<evidence type="ECO:0000313" key="7">
    <source>
        <dbReference type="Proteomes" id="UP000828390"/>
    </source>
</evidence>
<dbReference type="PROSITE" id="PS50923">
    <property type="entry name" value="SUSHI"/>
    <property type="match status" value="1"/>
</dbReference>
<keyword evidence="1" id="KW-0732">Signal</keyword>
<dbReference type="InterPro" id="IPR051277">
    <property type="entry name" value="SEZ6_CSMD_C4BPB_Regulators"/>
</dbReference>
<feature type="disulfide bond" evidence="4">
    <location>
        <begin position="42"/>
        <end position="69"/>
    </location>
</feature>
<dbReference type="EMBL" id="JAIWYP010000012">
    <property type="protein sequence ID" value="KAH3725896.1"/>
    <property type="molecule type" value="Genomic_DNA"/>
</dbReference>
<evidence type="ECO:0000313" key="6">
    <source>
        <dbReference type="EMBL" id="KAH3725896.1"/>
    </source>
</evidence>
<dbReference type="SMART" id="SM00032">
    <property type="entry name" value="CCP"/>
    <property type="match status" value="1"/>
</dbReference>
<dbReference type="Proteomes" id="UP000828390">
    <property type="component" value="Unassembled WGS sequence"/>
</dbReference>